<dbReference type="PROSITE" id="PS01159">
    <property type="entry name" value="WW_DOMAIN_1"/>
    <property type="match status" value="2"/>
</dbReference>
<comment type="caution">
    <text evidence="3">The sequence shown here is derived from an EMBL/GenBank/DDBJ whole genome shotgun (WGS) entry which is preliminary data.</text>
</comment>
<evidence type="ECO:0000313" key="4">
    <source>
        <dbReference type="Proteomes" id="UP000321947"/>
    </source>
</evidence>
<proteinExistence type="predicted"/>
<reference evidence="3 4" key="1">
    <citation type="submission" date="2019-08" db="EMBL/GenBank/DDBJ databases">
        <title>Draft genome sequences of two oriental melons (Cucumis melo L. var makuwa).</title>
        <authorList>
            <person name="Kwon S.-Y."/>
        </authorList>
    </citation>
    <scope>NUCLEOTIDE SEQUENCE [LARGE SCALE GENOMIC DNA]</scope>
    <source>
        <strain evidence="4">cv. Chang Bougi</strain>
        <tissue evidence="3">Leaf</tissue>
    </source>
</reference>
<feature type="compositionally biased region" description="Polar residues" evidence="1">
    <location>
        <begin position="914"/>
        <end position="934"/>
    </location>
</feature>
<feature type="compositionally biased region" description="Low complexity" evidence="1">
    <location>
        <begin position="803"/>
        <end position="819"/>
    </location>
</feature>
<feature type="compositionally biased region" description="Pro residues" evidence="1">
    <location>
        <begin position="599"/>
        <end position="626"/>
    </location>
</feature>
<feature type="region of interest" description="Disordered" evidence="1">
    <location>
        <begin position="159"/>
        <end position="186"/>
    </location>
</feature>
<dbReference type="Gene3D" id="2.20.70.10">
    <property type="match status" value="2"/>
</dbReference>
<dbReference type="SMART" id="SM00456">
    <property type="entry name" value="WW"/>
    <property type="match status" value="2"/>
</dbReference>
<accession>A0A5D3C7S2</accession>
<evidence type="ECO:0000256" key="1">
    <source>
        <dbReference type="SAM" id="MobiDB-lite"/>
    </source>
</evidence>
<organism evidence="3 4">
    <name type="scientific">Cucumis melo var. makuwa</name>
    <name type="common">Oriental melon</name>
    <dbReference type="NCBI Taxonomy" id="1194695"/>
    <lineage>
        <taxon>Eukaryota</taxon>
        <taxon>Viridiplantae</taxon>
        <taxon>Streptophyta</taxon>
        <taxon>Embryophyta</taxon>
        <taxon>Tracheophyta</taxon>
        <taxon>Spermatophyta</taxon>
        <taxon>Magnoliopsida</taxon>
        <taxon>eudicotyledons</taxon>
        <taxon>Gunneridae</taxon>
        <taxon>Pentapetalae</taxon>
        <taxon>rosids</taxon>
        <taxon>fabids</taxon>
        <taxon>Cucurbitales</taxon>
        <taxon>Cucurbitaceae</taxon>
        <taxon>Benincaseae</taxon>
        <taxon>Cucumis</taxon>
    </lineage>
</organism>
<name>A0A5D3C7S2_CUCMM</name>
<dbReference type="InterPro" id="IPR036020">
    <property type="entry name" value="WW_dom_sf"/>
</dbReference>
<gene>
    <name evidence="3" type="ORF">E5676_scaffold265G001610</name>
</gene>
<dbReference type="InterPro" id="IPR001202">
    <property type="entry name" value="WW_dom"/>
</dbReference>
<dbReference type="PROSITE" id="PS50020">
    <property type="entry name" value="WW_DOMAIN_2"/>
    <property type="match status" value="2"/>
</dbReference>
<dbReference type="AlphaFoldDB" id="A0A5D3C7S2"/>
<dbReference type="SUPFAM" id="SSF51045">
    <property type="entry name" value="WW domain"/>
    <property type="match status" value="2"/>
</dbReference>
<protein>
    <submittedName>
        <fullName evidence="3">Formin-binding protein 4 isoform X1</fullName>
    </submittedName>
</protein>
<dbReference type="EMBL" id="SSTD01012952">
    <property type="protein sequence ID" value="TYK08017.1"/>
    <property type="molecule type" value="Genomic_DNA"/>
</dbReference>
<dbReference type="Proteomes" id="UP000321947">
    <property type="component" value="Unassembled WGS sequence"/>
</dbReference>
<dbReference type="PANTHER" id="PTHR47852">
    <property type="entry name" value="OS06G0298400 PROTEIN"/>
    <property type="match status" value="1"/>
</dbReference>
<feature type="domain" description="WW" evidence="2">
    <location>
        <begin position="941"/>
        <end position="975"/>
    </location>
</feature>
<dbReference type="CDD" id="cd00201">
    <property type="entry name" value="WW"/>
    <property type="match status" value="2"/>
</dbReference>
<feature type="region of interest" description="Disordered" evidence="1">
    <location>
        <begin position="593"/>
        <end position="630"/>
    </location>
</feature>
<evidence type="ECO:0000259" key="2">
    <source>
        <dbReference type="PROSITE" id="PS50020"/>
    </source>
</evidence>
<feature type="compositionally biased region" description="Polar residues" evidence="1">
    <location>
        <begin position="780"/>
        <end position="798"/>
    </location>
</feature>
<feature type="compositionally biased region" description="Low complexity" evidence="1">
    <location>
        <begin position="743"/>
        <end position="770"/>
    </location>
</feature>
<dbReference type="PANTHER" id="PTHR47852:SF2">
    <property type="entry name" value="WW DOMAIN-CONTAINING PROTEIN"/>
    <property type="match status" value="1"/>
</dbReference>
<dbReference type="Pfam" id="PF00397">
    <property type="entry name" value="WW"/>
    <property type="match status" value="2"/>
</dbReference>
<evidence type="ECO:0000313" key="3">
    <source>
        <dbReference type="EMBL" id="TYK08017.1"/>
    </source>
</evidence>
<feature type="region of interest" description="Disordered" evidence="1">
    <location>
        <begin position="741"/>
        <end position="831"/>
    </location>
</feature>
<feature type="domain" description="WW" evidence="2">
    <location>
        <begin position="211"/>
        <end position="245"/>
    </location>
</feature>
<feature type="region of interest" description="Disordered" evidence="1">
    <location>
        <begin position="884"/>
        <end position="940"/>
    </location>
</feature>
<sequence>MGKRRERRLAALSNVGRRVKLDLFAEPSGDLDGSDGHEEVGGDIDTRQTIKLPKSASSSGGCDETSSMEFFDMLLRDMVLDIFDVEVFLFSGHQTQNPLLLLEQYSDDDIDGDLNKNSDQDGQDDLLPERNDEVAAVPTEGCENMDTNVGEDLIAEKTVQEESERGSVEISENMESKDEAKTNTNSLGCLSKESDLFQTSVPTTSNVQVSGDVISGWRIVMHEESHNYYYWNVETGETSWEVPDVVLTQAQPTQSTTDIKTSPTQFPENVTVFKQESGLTNGGKLGAFSAESTGYKNSVPVTASQGSEVDQSYAALSTCSNDVNITKAASEIYVDYTVTNEELKSSGLDLPSHLLTRSASLFEKLKSLQKSGGHEWTSKYILETQVRLSDFMSLMPYKTSLVPFWEHSARKLKQIEEDVNKEIYQSAAVSSQLDEAKTTDSPKIVRVETFQERSNVESEVERVANSGVSALEHSHLPTDSASLKLQEDQCHVTIIANGENVSPSKAIDQLGNSTVVTEHASEVATDEMASKSGVHSVEDVDMEVDMEVEDASSAGNLMMAGTSDSCATFLEQPLQPDPPVHPNLSSGYAYMLSEDGSIAPPPPPPDEEWIPPPPPDNEDVSPPPPDEPAEPLYPMAPSYTQLGQPLCYTEPYRVSYPDSSIKYYAHPAPEVVPTADFYGHPEACNVVLAQAPFYYEPVPNSHTDSASIVVNGVLPEGYDILQNATATLPIFSTTEPSQLHVDSSSASLHPSSSVQYGSSDAANMNNASAADEIDKRRGETTTASFRASTSGSPTNDVLPTNKAVTDSSSVANASAVSKVQPKALRSKKRTVTVAPSLRSNKKVSSLLDKWKAAKEELEDEEEPENAYEILERKREREIKEWHAQQIASGDAKENANFQPLGSDWRERVKRRRAQSSSEVTQSPVEAPTDGNQQPDLAEISKDLPSGWQAYWDESSKQVYYGNVNTSETSWMKPSK</sequence>